<keyword evidence="3" id="KW-1185">Reference proteome</keyword>
<gene>
    <name evidence="2" type="ORF">RRG08_038697</name>
</gene>
<dbReference type="AlphaFoldDB" id="A0AAE0ZK13"/>
<evidence type="ECO:0000313" key="3">
    <source>
        <dbReference type="Proteomes" id="UP001283361"/>
    </source>
</evidence>
<organism evidence="2 3">
    <name type="scientific">Elysia crispata</name>
    <name type="common">lettuce slug</name>
    <dbReference type="NCBI Taxonomy" id="231223"/>
    <lineage>
        <taxon>Eukaryota</taxon>
        <taxon>Metazoa</taxon>
        <taxon>Spiralia</taxon>
        <taxon>Lophotrochozoa</taxon>
        <taxon>Mollusca</taxon>
        <taxon>Gastropoda</taxon>
        <taxon>Heterobranchia</taxon>
        <taxon>Euthyneura</taxon>
        <taxon>Panpulmonata</taxon>
        <taxon>Sacoglossa</taxon>
        <taxon>Placobranchoidea</taxon>
        <taxon>Plakobranchidae</taxon>
        <taxon>Elysia</taxon>
    </lineage>
</organism>
<evidence type="ECO:0000256" key="1">
    <source>
        <dbReference type="SAM" id="MobiDB-lite"/>
    </source>
</evidence>
<dbReference type="EMBL" id="JAWDGP010003865">
    <property type="protein sequence ID" value="KAK3770186.1"/>
    <property type="molecule type" value="Genomic_DNA"/>
</dbReference>
<evidence type="ECO:0000313" key="2">
    <source>
        <dbReference type="EMBL" id="KAK3770186.1"/>
    </source>
</evidence>
<sequence length="130" mass="14775">MKHSGLAPDSRPEETRTRAVDPTLRARNCCYQVVACSYVYVFAFSELHLSVDNYRKNTIHESTKTTSTDTIHESTKTTSTDTIHESTKTTSTDTIHESTKTTSTDTPYQLSIRLQSQDLRDFTCQKPFMT</sequence>
<accession>A0AAE0ZK13</accession>
<name>A0AAE0ZK13_9GAST</name>
<reference evidence="2" key="1">
    <citation type="journal article" date="2023" name="G3 (Bethesda)">
        <title>A reference genome for the long-term kleptoplast-retaining sea slug Elysia crispata morphotype clarki.</title>
        <authorList>
            <person name="Eastman K.E."/>
            <person name="Pendleton A.L."/>
            <person name="Shaikh M.A."/>
            <person name="Suttiyut T."/>
            <person name="Ogas R."/>
            <person name="Tomko P."/>
            <person name="Gavelis G."/>
            <person name="Widhalm J.R."/>
            <person name="Wisecaver J.H."/>
        </authorList>
    </citation>
    <scope>NUCLEOTIDE SEQUENCE</scope>
    <source>
        <strain evidence="2">ECLA1</strain>
    </source>
</reference>
<feature type="region of interest" description="Disordered" evidence="1">
    <location>
        <begin position="61"/>
        <end position="106"/>
    </location>
</feature>
<proteinExistence type="predicted"/>
<dbReference type="Proteomes" id="UP001283361">
    <property type="component" value="Unassembled WGS sequence"/>
</dbReference>
<comment type="caution">
    <text evidence="2">The sequence shown here is derived from an EMBL/GenBank/DDBJ whole genome shotgun (WGS) entry which is preliminary data.</text>
</comment>
<protein>
    <submittedName>
        <fullName evidence="2">Uncharacterized protein</fullName>
    </submittedName>
</protein>